<evidence type="ECO:0000313" key="1">
    <source>
        <dbReference type="EMBL" id="KAF9653200.1"/>
    </source>
</evidence>
<reference evidence="1" key="1">
    <citation type="submission" date="2019-10" db="EMBL/GenBank/DDBJ databases">
        <authorList>
            <consortium name="DOE Joint Genome Institute"/>
            <person name="Kuo A."/>
            <person name="Miyauchi S."/>
            <person name="Kiss E."/>
            <person name="Drula E."/>
            <person name="Kohler A."/>
            <person name="Sanchez-Garcia M."/>
            <person name="Andreopoulos B."/>
            <person name="Barry K.W."/>
            <person name="Bonito G."/>
            <person name="Buee M."/>
            <person name="Carver A."/>
            <person name="Chen C."/>
            <person name="Cichocki N."/>
            <person name="Clum A."/>
            <person name="Culley D."/>
            <person name="Crous P.W."/>
            <person name="Fauchery L."/>
            <person name="Girlanda M."/>
            <person name="Hayes R."/>
            <person name="Keri Z."/>
            <person name="Labutti K."/>
            <person name="Lipzen A."/>
            <person name="Lombard V."/>
            <person name="Magnuson J."/>
            <person name="Maillard F."/>
            <person name="Morin E."/>
            <person name="Murat C."/>
            <person name="Nolan M."/>
            <person name="Ohm R."/>
            <person name="Pangilinan J."/>
            <person name="Pereira M."/>
            <person name="Perotto S."/>
            <person name="Peter M."/>
            <person name="Riley R."/>
            <person name="Sitrit Y."/>
            <person name="Stielow B."/>
            <person name="Szollosi G."/>
            <person name="Zifcakova L."/>
            <person name="Stursova M."/>
            <person name="Spatafora J.W."/>
            <person name="Tedersoo L."/>
            <person name="Vaario L.-M."/>
            <person name="Yamada A."/>
            <person name="Yan M."/>
            <person name="Wang P."/>
            <person name="Xu J."/>
            <person name="Bruns T."/>
            <person name="Baldrian P."/>
            <person name="Vilgalys R."/>
            <person name="Henrissat B."/>
            <person name="Grigoriev I.V."/>
            <person name="Hibbett D."/>
            <person name="Nagy L.G."/>
            <person name="Martin F.M."/>
        </authorList>
    </citation>
    <scope>NUCLEOTIDE SEQUENCE</scope>
    <source>
        <strain evidence="1">P2</strain>
    </source>
</reference>
<reference evidence="1" key="2">
    <citation type="journal article" date="2020" name="Nat. Commun.">
        <title>Large-scale genome sequencing of mycorrhizal fungi provides insights into the early evolution of symbiotic traits.</title>
        <authorList>
            <person name="Miyauchi S."/>
            <person name="Kiss E."/>
            <person name="Kuo A."/>
            <person name="Drula E."/>
            <person name="Kohler A."/>
            <person name="Sanchez-Garcia M."/>
            <person name="Morin E."/>
            <person name="Andreopoulos B."/>
            <person name="Barry K.W."/>
            <person name="Bonito G."/>
            <person name="Buee M."/>
            <person name="Carver A."/>
            <person name="Chen C."/>
            <person name="Cichocki N."/>
            <person name="Clum A."/>
            <person name="Culley D."/>
            <person name="Crous P.W."/>
            <person name="Fauchery L."/>
            <person name="Girlanda M."/>
            <person name="Hayes R.D."/>
            <person name="Keri Z."/>
            <person name="LaButti K."/>
            <person name="Lipzen A."/>
            <person name="Lombard V."/>
            <person name="Magnuson J."/>
            <person name="Maillard F."/>
            <person name="Murat C."/>
            <person name="Nolan M."/>
            <person name="Ohm R.A."/>
            <person name="Pangilinan J."/>
            <person name="Pereira M.F."/>
            <person name="Perotto S."/>
            <person name="Peter M."/>
            <person name="Pfister S."/>
            <person name="Riley R."/>
            <person name="Sitrit Y."/>
            <person name="Stielow J.B."/>
            <person name="Szollosi G."/>
            <person name="Zifcakova L."/>
            <person name="Stursova M."/>
            <person name="Spatafora J.W."/>
            <person name="Tedersoo L."/>
            <person name="Vaario L.M."/>
            <person name="Yamada A."/>
            <person name="Yan M."/>
            <person name="Wang P."/>
            <person name="Xu J."/>
            <person name="Bruns T."/>
            <person name="Baldrian P."/>
            <person name="Vilgalys R."/>
            <person name="Dunand C."/>
            <person name="Henrissat B."/>
            <person name="Grigoriev I.V."/>
            <person name="Hibbett D."/>
            <person name="Nagy L.G."/>
            <person name="Martin F.M."/>
        </authorList>
    </citation>
    <scope>NUCLEOTIDE SEQUENCE</scope>
    <source>
        <strain evidence="1">P2</strain>
    </source>
</reference>
<organism evidence="1 2">
    <name type="scientific">Thelephora ganbajun</name>
    <name type="common">Ganba fungus</name>
    <dbReference type="NCBI Taxonomy" id="370292"/>
    <lineage>
        <taxon>Eukaryota</taxon>
        <taxon>Fungi</taxon>
        <taxon>Dikarya</taxon>
        <taxon>Basidiomycota</taxon>
        <taxon>Agaricomycotina</taxon>
        <taxon>Agaricomycetes</taxon>
        <taxon>Thelephorales</taxon>
        <taxon>Thelephoraceae</taxon>
        <taxon>Thelephora</taxon>
    </lineage>
</organism>
<gene>
    <name evidence="1" type="ORF">BDM02DRAFT_3125974</name>
</gene>
<protein>
    <submittedName>
        <fullName evidence="1">Uncharacterized protein</fullName>
    </submittedName>
</protein>
<keyword evidence="2" id="KW-1185">Reference proteome</keyword>
<sequence>MGHSRTSIQTGFDPGYSYQQGIQSAQGSPPRAFRAQFNHIPVETRCELEHEDESLMRAWKQFQAGWKLRKERRQSNGLLPARLHDSDHASTSNLHEPRTRFSHLISSRPYQGADLANIHDAGWTRVVSLSYDRQLYQHYLSHPPPPSLSSNRKPQQSRSPQKAYKDDHESVHHPLHSLPPSPTYAAERFAQDRSDWPSASIHPRDYSNTPIYHPQAGSPPVFAAHKLRGLTRRPRVRKPYKGVPRAQRDESTRPVDPEASQVTATDHSVMSVRRLNADGSGSSFSSRFVLPPTTTHPMAIEGSEGGARRLGVSPSSHVDSETERPRSRIKAREGAGSAFANTYSIPKKEPHTLPIPSLMNRMEEEWPSLSPVSTPEAPPLDQHSVIREDLQQQDERPIAGCRVDPRISFREAAAVEDRKSLDFVHSTSHSLEVSYLQSHTVSANKDDGRKQPGQQALFQDLYQMLEFPERLGSGTLRSKMEIRRDGKSEEGNIRSDCAFEEPIRDLSRGPRPGAEQTLHGDVLLAQKVVRDAMQQDEESMEFPYQSCVLSASECGEDAVDSNSNWSECGLDRKRSTRSIFDWGYA</sequence>
<dbReference type="EMBL" id="MU117965">
    <property type="protein sequence ID" value="KAF9653200.1"/>
    <property type="molecule type" value="Genomic_DNA"/>
</dbReference>
<dbReference type="Proteomes" id="UP000886501">
    <property type="component" value="Unassembled WGS sequence"/>
</dbReference>
<proteinExistence type="predicted"/>
<comment type="caution">
    <text evidence="1">The sequence shown here is derived from an EMBL/GenBank/DDBJ whole genome shotgun (WGS) entry which is preliminary data.</text>
</comment>
<name>A0ACB6ZTR9_THEGA</name>
<accession>A0ACB6ZTR9</accession>
<evidence type="ECO:0000313" key="2">
    <source>
        <dbReference type="Proteomes" id="UP000886501"/>
    </source>
</evidence>